<name>A0A085ASA8_9ENTR</name>
<dbReference type="EMBL" id="JMTB01000012">
    <property type="protein sequence ID" value="KFC13103.1"/>
    <property type="molecule type" value="Genomic_DNA"/>
</dbReference>
<dbReference type="Pfam" id="PF12571">
    <property type="entry name" value="Phage_tail_fib"/>
    <property type="match status" value="1"/>
</dbReference>
<accession>A0A085ASA8</accession>
<keyword evidence="4" id="KW-1185">Reference proteome</keyword>
<feature type="region of interest" description="Disordered" evidence="1">
    <location>
        <begin position="227"/>
        <end position="246"/>
    </location>
</feature>
<organism evidence="3 4">
    <name type="scientific">Trabulsiella guamensis ATCC 49490</name>
    <dbReference type="NCBI Taxonomy" id="1005994"/>
    <lineage>
        <taxon>Bacteria</taxon>
        <taxon>Pseudomonadati</taxon>
        <taxon>Pseudomonadota</taxon>
        <taxon>Gammaproteobacteria</taxon>
        <taxon>Enterobacterales</taxon>
        <taxon>Enterobacteriaceae</taxon>
        <taxon>Trabulsiella</taxon>
    </lineage>
</organism>
<feature type="domain" description="Phage tail fibre protein N-terminal" evidence="2">
    <location>
        <begin position="2"/>
        <end position="147"/>
    </location>
</feature>
<feature type="region of interest" description="Disordered" evidence="1">
    <location>
        <begin position="257"/>
        <end position="291"/>
    </location>
</feature>
<protein>
    <recommendedName>
        <fullName evidence="2">Phage tail fibre protein N-terminal domain-containing protein</fullName>
    </recommendedName>
</protein>
<proteinExistence type="predicted"/>
<comment type="caution">
    <text evidence="3">The sequence shown here is derived from an EMBL/GenBank/DDBJ whole genome shotgun (WGS) entry which is preliminary data.</text>
</comment>
<evidence type="ECO:0000259" key="2">
    <source>
        <dbReference type="Pfam" id="PF12571"/>
    </source>
</evidence>
<feature type="compositionally biased region" description="Basic and acidic residues" evidence="1">
    <location>
        <begin position="279"/>
        <end position="291"/>
    </location>
</feature>
<feature type="non-terminal residue" evidence="3">
    <location>
        <position position="291"/>
    </location>
</feature>
<reference evidence="4" key="1">
    <citation type="submission" date="2014-05" db="EMBL/GenBank/DDBJ databases">
        <title>ATOL: Assembling a taxonomically balanced genome-scale reconstruction of the evolutionary history of the Enterobacteriaceae.</title>
        <authorList>
            <person name="Plunkett G. III"/>
            <person name="Neeno-Eckwall E.C."/>
            <person name="Glasner J.D."/>
            <person name="Perna N.T."/>
        </authorList>
    </citation>
    <scope>NUCLEOTIDE SEQUENCE [LARGE SCALE GENOMIC DNA]</scope>
    <source>
        <strain evidence="4">ATCC 49490</strain>
    </source>
</reference>
<evidence type="ECO:0000313" key="4">
    <source>
        <dbReference type="Proteomes" id="UP000028630"/>
    </source>
</evidence>
<dbReference type="InterPro" id="IPR022225">
    <property type="entry name" value="Phage_tail_fibre_N"/>
</dbReference>
<evidence type="ECO:0000313" key="3">
    <source>
        <dbReference type="EMBL" id="KFC13103.1"/>
    </source>
</evidence>
<sequence>MFGLTLTTAGAAEVEAAYQSGTVVTITDAEIGDGDGSAVSDDPDVLAAATEVAGLFGTLAFSDSQPDEGLLNGQFVIDCREYPGRVLRAVGLRSSSGTLIAYGGYPDTFLPAQTDSIIKEVIITCVLSLNHAENVELLIDPNRRILTESVADDRYLNEDENLADVPDKATARNNLEIYSKTESDDAYQPKGNYAAAGSAYTKAESDARFEPLDSAYTKAESEARYQPKGSYAAAGSSYTKAESDARYEPLDSAYTKAESEARYQPKGSYAASGSSYTKAESDSRYLSDIRL</sequence>
<evidence type="ECO:0000256" key="1">
    <source>
        <dbReference type="SAM" id="MobiDB-lite"/>
    </source>
</evidence>
<dbReference type="Proteomes" id="UP000028630">
    <property type="component" value="Unassembled WGS sequence"/>
</dbReference>
<dbReference type="eggNOG" id="COG5301">
    <property type="taxonomic scope" value="Bacteria"/>
</dbReference>
<gene>
    <name evidence="3" type="ORF">GTGU_00179</name>
</gene>
<dbReference type="RefSeq" id="WP_211252855.1">
    <property type="nucleotide sequence ID" value="NZ_JMTB01000012.1"/>
</dbReference>
<dbReference type="AlphaFoldDB" id="A0A085ASA8"/>